<reference evidence="7 8" key="1">
    <citation type="submission" date="2016-07" db="EMBL/GenBank/DDBJ databases">
        <authorList>
            <person name="Townsley L."/>
            <person name="Shank E.A."/>
        </authorList>
    </citation>
    <scope>NUCLEOTIDE SEQUENCE [LARGE SCALE GENOMIC DNA]</scope>
    <source>
        <strain evidence="7 8">CH01</strain>
    </source>
</reference>
<keyword evidence="5" id="KW-0326">Glycosidase</keyword>
<dbReference type="RefSeq" id="WP_025568470.1">
    <property type="nucleotide sequence ID" value="NZ_MDKC01000006.1"/>
</dbReference>
<evidence type="ECO:0000256" key="5">
    <source>
        <dbReference type="ARBA" id="ARBA00023295"/>
    </source>
</evidence>
<name>A0ABX2ZTX5_9BACI</name>
<dbReference type="PROSITE" id="PS00775">
    <property type="entry name" value="GLYCOSYL_HYDROL_F3"/>
    <property type="match status" value="1"/>
</dbReference>
<comment type="caution">
    <text evidence="7">The sequence shown here is derived from an EMBL/GenBank/DDBJ whole genome shotgun (WGS) entry which is preliminary data.</text>
</comment>
<dbReference type="NCBIfam" id="NF003740">
    <property type="entry name" value="PRK05337.1"/>
    <property type="match status" value="1"/>
</dbReference>
<proteinExistence type="inferred from homology"/>
<comment type="similarity">
    <text evidence="2">Belongs to the glycosyl hydrolase 3 family.</text>
</comment>
<dbReference type="InterPro" id="IPR017853">
    <property type="entry name" value="GH"/>
</dbReference>
<dbReference type="SUPFAM" id="SSF51445">
    <property type="entry name" value="(Trans)glycosidases"/>
    <property type="match status" value="1"/>
</dbReference>
<feature type="domain" description="Glycoside hydrolase family 3 N-terminal" evidence="6">
    <location>
        <begin position="96"/>
        <end position="417"/>
    </location>
</feature>
<protein>
    <recommendedName>
        <fullName evidence="3">beta-N-acetylhexosaminidase</fullName>
        <ecNumber evidence="3">3.2.1.52</ecNumber>
    </recommendedName>
</protein>
<dbReference type="PANTHER" id="PTHR30480:SF13">
    <property type="entry name" value="BETA-HEXOSAMINIDASE"/>
    <property type="match status" value="1"/>
</dbReference>
<dbReference type="InterPro" id="IPR001764">
    <property type="entry name" value="Glyco_hydro_3_N"/>
</dbReference>
<keyword evidence="8" id="KW-1185">Reference proteome</keyword>
<dbReference type="Pfam" id="PF00933">
    <property type="entry name" value="Glyco_hydro_3"/>
    <property type="match status" value="1"/>
</dbReference>
<evidence type="ECO:0000313" key="7">
    <source>
        <dbReference type="EMBL" id="ODG92636.1"/>
    </source>
</evidence>
<dbReference type="EC" id="3.2.1.52" evidence="3"/>
<evidence type="ECO:0000256" key="1">
    <source>
        <dbReference type="ARBA" id="ARBA00001231"/>
    </source>
</evidence>
<dbReference type="Gene3D" id="3.20.20.300">
    <property type="entry name" value="Glycoside hydrolase, family 3, N-terminal domain"/>
    <property type="match status" value="1"/>
</dbReference>
<comment type="catalytic activity">
    <reaction evidence="1">
        <text>Hydrolysis of terminal non-reducing N-acetyl-D-hexosamine residues in N-acetyl-beta-D-hexosaminides.</text>
        <dbReference type="EC" id="3.2.1.52"/>
    </reaction>
</comment>
<evidence type="ECO:0000256" key="4">
    <source>
        <dbReference type="ARBA" id="ARBA00022801"/>
    </source>
</evidence>
<dbReference type="InterPro" id="IPR036962">
    <property type="entry name" value="Glyco_hydro_3_N_sf"/>
</dbReference>
<dbReference type="PANTHER" id="PTHR30480">
    <property type="entry name" value="BETA-HEXOSAMINIDASE-RELATED"/>
    <property type="match status" value="1"/>
</dbReference>
<sequence length="599" mass="66211">MKNNIKKLSVIAISSFILLSGCIEVKANKNDNTVIKNHENTISKIKNNVATENNNNTISKINNNVTTVNNNTVSNIKSTVNVSKSDPILDELNKLTLKEKIGQMMIAGFDGTTSSNADTLLKNYKLGGVILFGTNIKSPSQLVNLTNGIKTYNKNNKVPLFIAVDQEGGRVNRMPSVVLNTPSARTIGNKNNMQYAYNIGNMISKELSSFGFNTDFSPVFDIQSNPKNTVIGDRSFGTNSTIVSSIGEGMMDGIHKGNTIPVIKHFPGHGDTSVDSHLALPIVNKDLSSLKKFELVPFNHAIKNHADMVMVAHILVKKVDSKYPASMSKSVITDLLRKQYGYNGVVITDDMSMGAIAKHYNLSNAAVTSINAGSNIILIGHGNENVKTIYNSIYTAVENHKISEDTINKSVYKILSLKQKYKLNNNKVQPVNVTTLNKQIKKAVTYNNETSNKQYLLLKNISTKANEGKIINAEFNVMNSNIDQVREKWGKEDSSVYVAAAKGTYNTYTKRNVVVGYQKGHLIFELRSFDPQLKSLSINNIKNYFGSPSSEVTTSNKEKILTYSIGSKKLKFVFPLKKQIVVDHYSIYNPNNVINNMSN</sequence>
<organism evidence="7 8">
    <name type="scientific">Gottfriedia luciferensis</name>
    <dbReference type="NCBI Taxonomy" id="178774"/>
    <lineage>
        <taxon>Bacteria</taxon>
        <taxon>Bacillati</taxon>
        <taxon>Bacillota</taxon>
        <taxon>Bacilli</taxon>
        <taxon>Bacillales</taxon>
        <taxon>Bacillaceae</taxon>
        <taxon>Gottfriedia</taxon>
    </lineage>
</organism>
<dbReference type="Proteomes" id="UP000094580">
    <property type="component" value="Unassembled WGS sequence"/>
</dbReference>
<keyword evidence="4" id="KW-0378">Hydrolase</keyword>
<dbReference type="InterPro" id="IPR025453">
    <property type="entry name" value="DUF4309"/>
</dbReference>
<dbReference type="InterPro" id="IPR019800">
    <property type="entry name" value="Glyco_hydro_3_AS"/>
</dbReference>
<evidence type="ECO:0000256" key="3">
    <source>
        <dbReference type="ARBA" id="ARBA00012663"/>
    </source>
</evidence>
<evidence type="ECO:0000313" key="8">
    <source>
        <dbReference type="Proteomes" id="UP000094580"/>
    </source>
</evidence>
<dbReference type="Pfam" id="PF14172">
    <property type="entry name" value="DUF4309"/>
    <property type="match status" value="1"/>
</dbReference>
<dbReference type="InterPro" id="IPR050226">
    <property type="entry name" value="NagZ_Beta-hexosaminidase"/>
</dbReference>
<dbReference type="EMBL" id="MDKC01000006">
    <property type="protein sequence ID" value="ODG92636.1"/>
    <property type="molecule type" value="Genomic_DNA"/>
</dbReference>
<gene>
    <name evidence="7" type="ORF">BED47_18270</name>
</gene>
<evidence type="ECO:0000256" key="2">
    <source>
        <dbReference type="ARBA" id="ARBA00005336"/>
    </source>
</evidence>
<dbReference type="PROSITE" id="PS51257">
    <property type="entry name" value="PROKAR_LIPOPROTEIN"/>
    <property type="match status" value="1"/>
</dbReference>
<accession>A0ABX2ZTX5</accession>
<evidence type="ECO:0000259" key="6">
    <source>
        <dbReference type="Pfam" id="PF00933"/>
    </source>
</evidence>